<keyword evidence="4" id="KW-1185">Reference proteome</keyword>
<feature type="domain" description="HTH cro/C1-type" evidence="2">
    <location>
        <begin position="33"/>
        <end position="87"/>
    </location>
</feature>
<dbReference type="RefSeq" id="WP_084113439.1">
    <property type="nucleotide sequence ID" value="NZ_FWXH01000002.1"/>
</dbReference>
<accession>A0A1W1WZW8</accession>
<evidence type="ECO:0000313" key="4">
    <source>
        <dbReference type="Proteomes" id="UP000192468"/>
    </source>
</evidence>
<evidence type="ECO:0000256" key="1">
    <source>
        <dbReference type="ARBA" id="ARBA00023125"/>
    </source>
</evidence>
<evidence type="ECO:0000259" key="2">
    <source>
        <dbReference type="PROSITE" id="PS50943"/>
    </source>
</evidence>
<name>A0A1W1WZW8_9CLOT</name>
<sequence length="150" mass="17788">MNHQSAAITRILKINLYESLYKNLSEVTIGDRIKKLRLLKGYSQNYLGKLLDLSHSTIDDYESTRCYPSTNILNKIAKTLEKPIEYFYDDYYKFIFSNFGKRIKEWRTNNSLTLWEAGKITGIDFRSIQNWENGTIMDRTYFQILIKFLS</sequence>
<dbReference type="STRING" id="1121291.SAMN02745134_00230"/>
<dbReference type="PANTHER" id="PTHR46558">
    <property type="entry name" value="TRACRIPTIONAL REGULATORY PROTEIN-RELATED-RELATED"/>
    <property type="match status" value="1"/>
</dbReference>
<organism evidence="3 4">
    <name type="scientific">Clostridium acidisoli DSM 12555</name>
    <dbReference type="NCBI Taxonomy" id="1121291"/>
    <lineage>
        <taxon>Bacteria</taxon>
        <taxon>Bacillati</taxon>
        <taxon>Bacillota</taxon>
        <taxon>Clostridia</taxon>
        <taxon>Eubacteriales</taxon>
        <taxon>Clostridiaceae</taxon>
        <taxon>Clostridium</taxon>
    </lineage>
</organism>
<dbReference type="SUPFAM" id="SSF47413">
    <property type="entry name" value="lambda repressor-like DNA-binding domains"/>
    <property type="match status" value="2"/>
</dbReference>
<dbReference type="PROSITE" id="PS50943">
    <property type="entry name" value="HTH_CROC1"/>
    <property type="match status" value="2"/>
</dbReference>
<gene>
    <name evidence="3" type="ORF">SAMN02745134_00230</name>
</gene>
<dbReference type="PANTHER" id="PTHR46558:SF11">
    <property type="entry name" value="HTH-TYPE TRANSCRIPTIONAL REGULATOR XRE"/>
    <property type="match status" value="1"/>
</dbReference>
<dbReference type="GO" id="GO:0003677">
    <property type="term" value="F:DNA binding"/>
    <property type="evidence" value="ECO:0007669"/>
    <property type="project" value="UniProtKB-KW"/>
</dbReference>
<dbReference type="InterPro" id="IPR010982">
    <property type="entry name" value="Lambda_DNA-bd_dom_sf"/>
</dbReference>
<feature type="domain" description="HTH cro/C1-type" evidence="2">
    <location>
        <begin position="103"/>
        <end position="134"/>
    </location>
</feature>
<reference evidence="3 4" key="1">
    <citation type="submission" date="2017-04" db="EMBL/GenBank/DDBJ databases">
        <authorList>
            <person name="Afonso C.L."/>
            <person name="Miller P.J."/>
            <person name="Scott M.A."/>
            <person name="Spackman E."/>
            <person name="Goraichik I."/>
            <person name="Dimitrov K.M."/>
            <person name="Suarez D.L."/>
            <person name="Swayne D.E."/>
        </authorList>
    </citation>
    <scope>NUCLEOTIDE SEQUENCE [LARGE SCALE GENOMIC DNA]</scope>
    <source>
        <strain evidence="3 4">DSM 12555</strain>
    </source>
</reference>
<dbReference type="CDD" id="cd00093">
    <property type="entry name" value="HTH_XRE"/>
    <property type="match status" value="2"/>
</dbReference>
<protein>
    <submittedName>
        <fullName evidence="3">Transcriptional regulator, contains XRE-family HTH domain</fullName>
    </submittedName>
</protein>
<dbReference type="OrthoDB" id="9805654at2"/>
<evidence type="ECO:0000313" key="3">
    <source>
        <dbReference type="EMBL" id="SMC17080.1"/>
    </source>
</evidence>
<dbReference type="SMART" id="SM00530">
    <property type="entry name" value="HTH_XRE"/>
    <property type="match status" value="2"/>
</dbReference>
<proteinExistence type="predicted"/>
<dbReference type="EMBL" id="FWXH01000002">
    <property type="protein sequence ID" value="SMC17080.1"/>
    <property type="molecule type" value="Genomic_DNA"/>
</dbReference>
<dbReference type="Pfam" id="PF01381">
    <property type="entry name" value="HTH_3"/>
    <property type="match status" value="1"/>
</dbReference>
<dbReference type="Gene3D" id="1.10.260.40">
    <property type="entry name" value="lambda repressor-like DNA-binding domains"/>
    <property type="match status" value="2"/>
</dbReference>
<dbReference type="Proteomes" id="UP000192468">
    <property type="component" value="Unassembled WGS sequence"/>
</dbReference>
<dbReference type="AlphaFoldDB" id="A0A1W1WZW8"/>
<dbReference type="InterPro" id="IPR001387">
    <property type="entry name" value="Cro/C1-type_HTH"/>
</dbReference>
<keyword evidence="1" id="KW-0238">DNA-binding</keyword>